<organism evidence="1 2">
    <name type="scientific">Euroglyphus maynei</name>
    <name type="common">Mayne's house dust mite</name>
    <dbReference type="NCBI Taxonomy" id="6958"/>
    <lineage>
        <taxon>Eukaryota</taxon>
        <taxon>Metazoa</taxon>
        <taxon>Ecdysozoa</taxon>
        <taxon>Arthropoda</taxon>
        <taxon>Chelicerata</taxon>
        <taxon>Arachnida</taxon>
        <taxon>Acari</taxon>
        <taxon>Acariformes</taxon>
        <taxon>Sarcoptiformes</taxon>
        <taxon>Astigmata</taxon>
        <taxon>Psoroptidia</taxon>
        <taxon>Analgoidea</taxon>
        <taxon>Pyroglyphidae</taxon>
        <taxon>Pyroglyphinae</taxon>
        <taxon>Euroglyphus</taxon>
    </lineage>
</organism>
<protein>
    <submittedName>
        <fullName evidence="1">Uncharacterized protein</fullName>
    </submittedName>
</protein>
<keyword evidence="2" id="KW-1185">Reference proteome</keyword>
<sequence>MIAEARPAAFITTLAKEVTRYNTLQQQQQTSLNIIPHQTVLYRSRPEILRNLELLIKEHEKDVYDLIIETTDIVLYSLDQNALRNKGLGEMFPALTRFQNVTYCLSSKRVAV</sequence>
<feature type="non-terminal residue" evidence="1">
    <location>
        <position position="112"/>
    </location>
</feature>
<dbReference type="AlphaFoldDB" id="A0A1Y3BG03"/>
<accession>A0A1Y3BG03</accession>
<dbReference type="Proteomes" id="UP000194236">
    <property type="component" value="Unassembled WGS sequence"/>
</dbReference>
<evidence type="ECO:0000313" key="1">
    <source>
        <dbReference type="EMBL" id="OTF79871.1"/>
    </source>
</evidence>
<comment type="caution">
    <text evidence="1">The sequence shown here is derived from an EMBL/GenBank/DDBJ whole genome shotgun (WGS) entry which is preliminary data.</text>
</comment>
<reference evidence="1 2" key="1">
    <citation type="submission" date="2017-03" db="EMBL/GenBank/DDBJ databases">
        <title>Genome Survey of Euroglyphus maynei.</title>
        <authorList>
            <person name="Arlian L.G."/>
            <person name="Morgan M.S."/>
            <person name="Rider S.D."/>
        </authorList>
    </citation>
    <scope>NUCLEOTIDE SEQUENCE [LARGE SCALE GENOMIC DNA]</scope>
    <source>
        <strain evidence="1">Arlian Lab</strain>
        <tissue evidence="1">Whole body</tissue>
    </source>
</reference>
<dbReference type="OrthoDB" id="6413094at2759"/>
<dbReference type="GO" id="GO:0005737">
    <property type="term" value="C:cytoplasm"/>
    <property type="evidence" value="ECO:0007669"/>
    <property type="project" value="TreeGrafter"/>
</dbReference>
<dbReference type="EMBL" id="MUJZ01020978">
    <property type="protein sequence ID" value="OTF79871.1"/>
    <property type="molecule type" value="Genomic_DNA"/>
</dbReference>
<proteinExistence type="predicted"/>
<dbReference type="InterPro" id="IPR049916">
    <property type="entry name" value="WDR72-like"/>
</dbReference>
<evidence type="ECO:0000313" key="2">
    <source>
        <dbReference type="Proteomes" id="UP000194236"/>
    </source>
</evidence>
<name>A0A1Y3BG03_EURMA</name>
<gene>
    <name evidence="1" type="ORF">BLA29_014505</name>
</gene>
<dbReference type="PANTHER" id="PTHR44099">
    <property type="entry name" value="RABCONNECTIN-3B, ISOFORM A"/>
    <property type="match status" value="1"/>
</dbReference>
<dbReference type="PANTHER" id="PTHR44099:SF4">
    <property type="entry name" value="RABCONNECTIN-3B, ISOFORM A"/>
    <property type="match status" value="1"/>
</dbReference>